<reference evidence="3" key="1">
    <citation type="submission" date="2017-09" db="EMBL/GenBank/DDBJ databases">
        <title>Depth-based differentiation of microbial function through sediment-hosted aquifers and enrichment of novel symbionts in the deep terrestrial subsurface.</title>
        <authorList>
            <person name="Probst A.J."/>
            <person name="Ladd B."/>
            <person name="Jarett J.K."/>
            <person name="Geller-Mcgrath D.E."/>
            <person name="Sieber C.M.K."/>
            <person name="Emerson J.B."/>
            <person name="Anantharaman K."/>
            <person name="Thomas B.C."/>
            <person name="Malmstrom R."/>
            <person name="Stieglmeier M."/>
            <person name="Klingl A."/>
            <person name="Woyke T."/>
            <person name="Ryan C.M."/>
            <person name="Banfield J.F."/>
        </authorList>
    </citation>
    <scope>NUCLEOTIDE SEQUENCE [LARGE SCALE GENOMIC DNA]</scope>
</reference>
<evidence type="ECO:0000313" key="2">
    <source>
        <dbReference type="EMBL" id="PIR95788.1"/>
    </source>
</evidence>
<dbReference type="SUPFAM" id="SSF51306">
    <property type="entry name" value="LexA/Signal peptidase"/>
    <property type="match status" value="1"/>
</dbReference>
<dbReference type="InterPro" id="IPR015927">
    <property type="entry name" value="Peptidase_S24_S26A/B/C"/>
</dbReference>
<dbReference type="PANTHER" id="PTHR33516:SF2">
    <property type="entry name" value="LEXA REPRESSOR-RELATED"/>
    <property type="match status" value="1"/>
</dbReference>
<dbReference type="AlphaFoldDB" id="A0A2H0V9L4"/>
<name>A0A2H0V9L4_9BACT</name>
<dbReference type="CDD" id="cd06462">
    <property type="entry name" value="Peptidase_S24_S26"/>
    <property type="match status" value="1"/>
</dbReference>
<accession>A0A2H0V9L4</accession>
<gene>
    <name evidence="2" type="ORF">COT93_00640</name>
</gene>
<feature type="domain" description="Peptidase S24/S26A/S26B/S26C" evidence="1">
    <location>
        <begin position="86"/>
        <end position="214"/>
    </location>
</feature>
<proteinExistence type="predicted"/>
<protein>
    <recommendedName>
        <fullName evidence="1">Peptidase S24/S26A/S26B/S26C domain-containing protein</fullName>
    </recommendedName>
</protein>
<dbReference type="Pfam" id="PF00717">
    <property type="entry name" value="Peptidase_S24"/>
    <property type="match status" value="1"/>
</dbReference>
<dbReference type="InterPro" id="IPR036286">
    <property type="entry name" value="LexA/Signal_pep-like_sf"/>
</dbReference>
<organism evidence="2 3">
    <name type="scientific">Candidatus Falkowbacteria bacterium CG10_big_fil_rev_8_21_14_0_10_37_18</name>
    <dbReference type="NCBI Taxonomy" id="1974562"/>
    <lineage>
        <taxon>Bacteria</taxon>
        <taxon>Candidatus Falkowiibacteriota</taxon>
    </lineage>
</organism>
<dbReference type="PANTHER" id="PTHR33516">
    <property type="entry name" value="LEXA REPRESSOR"/>
    <property type="match status" value="1"/>
</dbReference>
<comment type="caution">
    <text evidence="2">The sequence shown here is derived from an EMBL/GenBank/DDBJ whole genome shotgun (WGS) entry which is preliminary data.</text>
</comment>
<dbReference type="InterPro" id="IPR050077">
    <property type="entry name" value="LexA_repressor"/>
</dbReference>
<evidence type="ECO:0000313" key="3">
    <source>
        <dbReference type="Proteomes" id="UP000229972"/>
    </source>
</evidence>
<dbReference type="Gene3D" id="2.10.109.10">
    <property type="entry name" value="Umud Fragment, subunit A"/>
    <property type="match status" value="1"/>
</dbReference>
<sequence length="221" mass="24384">MIHPIQEQLLKLSKKHNLAKLSLRDMANRIGLPEASPQKIKHHLTQLEKKGFLAINRARGVMQRASAKPDWAKGLPVKSSTIFSIPIIGTADCGIATIFAEANFQGILRISNKLVGIDFPDDLYAVKTEGSSMNKAEVKGKKIEDGDYVIVNGVDKDISNNDIVLAIIDSKATIKRFIDDRLHKQIVLKADSSFDYDPIYLHPDDDFNISGKVVAVVKNPG</sequence>
<dbReference type="Proteomes" id="UP000229972">
    <property type="component" value="Unassembled WGS sequence"/>
</dbReference>
<dbReference type="EMBL" id="PFAL01000008">
    <property type="protein sequence ID" value="PIR95788.1"/>
    <property type="molecule type" value="Genomic_DNA"/>
</dbReference>
<evidence type="ECO:0000259" key="1">
    <source>
        <dbReference type="Pfam" id="PF00717"/>
    </source>
</evidence>